<dbReference type="Proteomes" id="UP000427906">
    <property type="component" value="Chromosome"/>
</dbReference>
<protein>
    <recommendedName>
        <fullName evidence="2">Calcineurin-like phosphoesterase domain-containing protein</fullName>
    </recommendedName>
</protein>
<dbReference type="RefSeq" id="WP_155316462.1">
    <property type="nucleotide sequence ID" value="NZ_AP021874.1"/>
</dbReference>
<comment type="similarity">
    <text evidence="1">Belongs to the metallophosphoesterase superfamily. YfcE family.</text>
</comment>
<sequence length="210" mass="22832">MPSDNPDRIGIMADSHGDANAIVMAVDFLKGNACHALYHLGDICDARRWETADDCVELVIHCGIRAVMGNNDHTLTADARGRKPAGIRRDTLSFLENLPLRLSVGSARLVHSRPFIKRLGLSAMIGGIGQREAGTFFRENPDGLLFRGHSHQPELISPGEADIRFSSLVAGQTIELAAVRPCIVTCGALTAGWAMIWEPDGDRLQCCRFS</sequence>
<dbReference type="InterPro" id="IPR029052">
    <property type="entry name" value="Metallo-depent_PP-like"/>
</dbReference>
<proteinExistence type="inferred from homology"/>
<evidence type="ECO:0000256" key="1">
    <source>
        <dbReference type="ARBA" id="ARBA00008950"/>
    </source>
</evidence>
<keyword evidence="4" id="KW-1185">Reference proteome</keyword>
<gene>
    <name evidence="3" type="ORF">DSCA_22160</name>
</gene>
<organism evidence="3 4">
    <name type="scientific">Desulfosarcina alkanivorans</name>
    <dbReference type="NCBI Taxonomy" id="571177"/>
    <lineage>
        <taxon>Bacteria</taxon>
        <taxon>Pseudomonadati</taxon>
        <taxon>Thermodesulfobacteriota</taxon>
        <taxon>Desulfobacteria</taxon>
        <taxon>Desulfobacterales</taxon>
        <taxon>Desulfosarcinaceae</taxon>
        <taxon>Desulfosarcina</taxon>
    </lineage>
</organism>
<feature type="domain" description="Calcineurin-like phosphoesterase" evidence="2">
    <location>
        <begin position="8"/>
        <end position="155"/>
    </location>
</feature>
<dbReference type="InterPro" id="IPR024654">
    <property type="entry name" value="Calcineurin-like_PHP_lpxH"/>
</dbReference>
<reference evidence="3 4" key="1">
    <citation type="submission" date="2019-11" db="EMBL/GenBank/DDBJ databases">
        <title>Comparative genomics of hydrocarbon-degrading Desulfosarcina strains.</title>
        <authorList>
            <person name="Watanabe M."/>
            <person name="Kojima H."/>
            <person name="Fukui M."/>
        </authorList>
    </citation>
    <scope>NUCLEOTIDE SEQUENCE [LARGE SCALE GENOMIC DNA]</scope>
    <source>
        <strain evidence="3 4">PL12</strain>
    </source>
</reference>
<dbReference type="AlphaFoldDB" id="A0A5K7YGQ6"/>
<dbReference type="Gene3D" id="3.60.21.10">
    <property type="match status" value="1"/>
</dbReference>
<dbReference type="EMBL" id="AP021874">
    <property type="protein sequence ID" value="BBO68286.1"/>
    <property type="molecule type" value="Genomic_DNA"/>
</dbReference>
<evidence type="ECO:0000259" key="2">
    <source>
        <dbReference type="Pfam" id="PF12850"/>
    </source>
</evidence>
<dbReference type="SUPFAM" id="SSF56300">
    <property type="entry name" value="Metallo-dependent phosphatases"/>
    <property type="match status" value="1"/>
</dbReference>
<evidence type="ECO:0000313" key="4">
    <source>
        <dbReference type="Proteomes" id="UP000427906"/>
    </source>
</evidence>
<accession>A0A5K7YGQ6</accession>
<evidence type="ECO:0000313" key="3">
    <source>
        <dbReference type="EMBL" id="BBO68286.1"/>
    </source>
</evidence>
<dbReference type="OrthoDB" id="5418808at2"/>
<name>A0A5K7YGQ6_9BACT</name>
<dbReference type="Pfam" id="PF12850">
    <property type="entry name" value="Metallophos_2"/>
    <property type="match status" value="1"/>
</dbReference>
<dbReference type="KEGG" id="dalk:DSCA_22160"/>